<dbReference type="KEGG" id="cace:CACET_c12220"/>
<dbReference type="PROSITE" id="PS51257">
    <property type="entry name" value="PROKAR_LIPOPROTEIN"/>
    <property type="match status" value="1"/>
</dbReference>
<dbReference type="Gene3D" id="3.40.190.10">
    <property type="entry name" value="Periplasmic binding protein-like II"/>
    <property type="match status" value="2"/>
</dbReference>
<name>A0A0D8I8Q1_9CLOT</name>
<dbReference type="STRING" id="84022.CACET_c12220"/>
<dbReference type="PATRIC" id="fig|84022.5.peg.841"/>
<dbReference type="SUPFAM" id="SSF53850">
    <property type="entry name" value="Periplasmic binding protein-like II"/>
    <property type="match status" value="1"/>
</dbReference>
<dbReference type="CDD" id="cd13520">
    <property type="entry name" value="PBP2_TAXI_TRAP"/>
    <property type="match status" value="1"/>
</dbReference>
<sequence>MKKVLLLILASLMILSGCTTKTNENMAENEAGEKETVTINIPTAATTGALYPLGSSIANLWSNDLDYVRANAQASNGGIDNLNLLQSGEAQVSMAVTSVMYQSYKGEATFEGRPNEKLRVISGLYYNPNQVVVREESNINSLKDIAGKNFASGAPGSTTEVETNLHLTEAGVNYPDGLKVQFIGFTEAIDLMRNRQLDGAWIMAGLPTAAVTEITTTAGGKLVSIEEDVITKLQAKYPWYAKYVIPAGTYDGQEEDITTTAIKMAMFTTADLSEDVVYDLTKSFWENIDTLKQSNNALKDLTIEDAVTDLAGLPLHDGAIRYYKEVGILE</sequence>
<evidence type="ECO:0000313" key="2">
    <source>
        <dbReference type="Proteomes" id="UP000035704"/>
    </source>
</evidence>
<evidence type="ECO:0000313" key="1">
    <source>
        <dbReference type="EMBL" id="AKL94687.1"/>
    </source>
</evidence>
<gene>
    <name evidence="1" type="primary">bcsP</name>
    <name evidence="1" type="ORF">CACET_c12220</name>
</gene>
<proteinExistence type="predicted"/>
<dbReference type="EMBL" id="CP009687">
    <property type="protein sequence ID" value="AKL94687.1"/>
    <property type="molecule type" value="Genomic_DNA"/>
</dbReference>
<dbReference type="PANTHER" id="PTHR42941:SF1">
    <property type="entry name" value="SLL1037 PROTEIN"/>
    <property type="match status" value="1"/>
</dbReference>
<dbReference type="Pfam" id="PF16868">
    <property type="entry name" value="NMT1_3"/>
    <property type="match status" value="1"/>
</dbReference>
<organism evidence="1 2">
    <name type="scientific">Clostridium aceticum</name>
    <dbReference type="NCBI Taxonomy" id="84022"/>
    <lineage>
        <taxon>Bacteria</taxon>
        <taxon>Bacillati</taxon>
        <taxon>Bacillota</taxon>
        <taxon>Clostridia</taxon>
        <taxon>Eubacteriales</taxon>
        <taxon>Clostridiaceae</taxon>
        <taxon>Clostridium</taxon>
    </lineage>
</organism>
<dbReference type="PANTHER" id="PTHR42941">
    <property type="entry name" value="SLL1037 PROTEIN"/>
    <property type="match status" value="1"/>
</dbReference>
<keyword evidence="2" id="KW-1185">Reference proteome</keyword>
<dbReference type="RefSeq" id="WP_052661489.1">
    <property type="nucleotide sequence ID" value="NZ_CP009687.1"/>
</dbReference>
<dbReference type="AlphaFoldDB" id="A0A0D8I8Q1"/>
<reference evidence="1 2" key="1">
    <citation type="submission" date="2014-10" db="EMBL/GenBank/DDBJ databases">
        <title>Genome sequence of Clostridium aceticum DSM 1496.</title>
        <authorList>
            <person name="Poehlein A."/>
            <person name="Schiel-Bengelsdorf B."/>
            <person name="Gottschalk G."/>
            <person name="Duerre P."/>
            <person name="Daniel R."/>
        </authorList>
    </citation>
    <scope>NUCLEOTIDE SEQUENCE [LARGE SCALE GENOMIC DNA]</scope>
    <source>
        <strain evidence="1 2">DSM 1496</strain>
    </source>
</reference>
<protein>
    <submittedName>
        <fullName evidence="1">31 kDa immunogenic protein BcsP</fullName>
    </submittedName>
</protein>
<dbReference type="Proteomes" id="UP000035704">
    <property type="component" value="Chromosome"/>
</dbReference>
<dbReference type="NCBIfam" id="TIGR02122">
    <property type="entry name" value="TRAP_TAXI"/>
    <property type="match status" value="1"/>
</dbReference>
<accession>A0A0D8I8Q1</accession>
<dbReference type="InterPro" id="IPR011852">
    <property type="entry name" value="TRAP_TAXI"/>
</dbReference>
<dbReference type="OrthoDB" id="9776669at2"/>